<accession>A0A2P6FBD8</accession>
<keyword evidence="3" id="KW-1185">Reference proteome</keyword>
<dbReference type="EMBL" id="JTLV02000001">
    <property type="protein sequence ID" value="PQM30771.1"/>
    <property type="molecule type" value="Genomic_DNA"/>
</dbReference>
<reference evidence="1" key="3">
    <citation type="submission" date="2017-11" db="EMBL/GenBank/DDBJ databases">
        <title>Cell-free culture of the endosymbiotic bacteria Spiroplasma poulsonii highlights bacterial genes involved in host-symbiont interactions.</title>
        <authorList>
            <person name="Masson F."/>
            <person name="Calderon Copete S.P."/>
            <person name="Schupfer F."/>
            <person name="Garcia-Arraez G."/>
            <person name="Lemaitre B."/>
        </authorList>
    </citation>
    <scope>NUCLEOTIDE SEQUENCE</scope>
    <source>
        <strain evidence="1">MSRO</strain>
    </source>
</reference>
<reference evidence="1" key="1">
    <citation type="submission" date="2014-10" db="EMBL/GenBank/DDBJ databases">
        <authorList>
            <person name="Seo M.-J."/>
            <person name="Seok Y.J."/>
            <person name="Cha I.-T."/>
        </authorList>
    </citation>
    <scope>NUCLEOTIDE SEQUENCE</scope>
    <source>
        <strain evidence="1">MSRO</strain>
    </source>
</reference>
<evidence type="ECO:0000313" key="3">
    <source>
        <dbReference type="Proteomes" id="UP000031565"/>
    </source>
</evidence>
<gene>
    <name evidence="2" type="ORF">D6D54_02150</name>
    <name evidence="1" type="ORF">SMSRO_SF005580</name>
</gene>
<proteinExistence type="predicted"/>
<organism evidence="1 3">
    <name type="scientific">Spiroplasma poulsonii</name>
    <dbReference type="NCBI Taxonomy" id="2138"/>
    <lineage>
        <taxon>Bacteria</taxon>
        <taxon>Bacillati</taxon>
        <taxon>Mycoplasmatota</taxon>
        <taxon>Mollicutes</taxon>
        <taxon>Entomoplasmatales</taxon>
        <taxon>Spiroplasmataceae</taxon>
        <taxon>Spiroplasma</taxon>
    </lineage>
</organism>
<protein>
    <submittedName>
        <fullName evidence="2">LacI family transcriptional regulator</fullName>
    </submittedName>
    <submittedName>
        <fullName evidence="1">Trehalose repressor</fullName>
    </submittedName>
</protein>
<dbReference type="Proteomes" id="UP000274545">
    <property type="component" value="Unassembled WGS sequence"/>
</dbReference>
<evidence type="ECO:0000313" key="2">
    <source>
        <dbReference type="EMBL" id="RUP78276.1"/>
    </source>
</evidence>
<dbReference type="Proteomes" id="UP000031565">
    <property type="component" value="Unassembled WGS sequence"/>
</dbReference>
<dbReference type="GO" id="GO:0003677">
    <property type="term" value="F:DNA binding"/>
    <property type="evidence" value="ECO:0007669"/>
    <property type="project" value="InterPro"/>
</dbReference>
<dbReference type="SUPFAM" id="SSF47413">
    <property type="entry name" value="lambda repressor-like DNA-binding domains"/>
    <property type="match status" value="1"/>
</dbReference>
<dbReference type="EMBL" id="RAHC01000001">
    <property type="protein sequence ID" value="RUP78276.1"/>
    <property type="molecule type" value="Genomic_DNA"/>
</dbReference>
<sequence>MKIKNYKELAKIAGCGVGTISRYFSGGSISDDMRERINAILQQNDFLFKKNQVQTNVTLLIFDKTSKWTCQIIQFLANKLANENIMINIVLINEDENLFDLKLQALQQQWNMKIIIFTSYYEEVSKLLKKYENNINVLLFGQQNNKFQALYFNFEKIMYQLVTKIASQTKAILYLSLGTEWKTLYRGYFKASNDLNLLTNYLVLTGDDYETDVTLLTNTIIDKHIETVICVDEESYFLVKSIKKLDCKIINVIFEPNLVTNYLISNQAIKINFNWIIEQIMIFLNSRTISDEQQEIPVEIIG</sequence>
<reference evidence="1 3" key="2">
    <citation type="journal article" date="2015" name="MBio">
        <title>Genome sequence of the Drosophila melanogaster male-killing Spiroplasma strain MSRO endosymbiont.</title>
        <authorList>
            <person name="Paredes J.C."/>
            <person name="Herren J.K."/>
            <person name="Schupfer F."/>
            <person name="Marin R."/>
            <person name="Claverol S."/>
            <person name="Kuo C.H."/>
            <person name="Lemaitre B."/>
            <person name="Beven L."/>
        </authorList>
    </citation>
    <scope>NUCLEOTIDE SEQUENCE [LARGE SCALE GENOMIC DNA]</scope>
    <source>
        <strain evidence="1 3">MSRO</strain>
    </source>
</reference>
<evidence type="ECO:0000313" key="1">
    <source>
        <dbReference type="EMBL" id="PQM30771.1"/>
    </source>
</evidence>
<dbReference type="AlphaFoldDB" id="A0A2P6FBD8"/>
<reference evidence="2 4" key="4">
    <citation type="journal article" date="2019" name="Genome Biol. Evol.">
        <title>Toxin and genome evolution in a Drosophila defensive symbiosis.</title>
        <authorList>
            <person name="Ballinger M.J."/>
            <person name="Gawryluk R.M."/>
            <person name="Perlman S.J."/>
        </authorList>
    </citation>
    <scope>NUCLEOTIDE SEQUENCE [LARGE SCALE GENOMIC DNA]</scope>
    <source>
        <strain evidence="4">sNeo</strain>
        <strain evidence="2">SNeo</strain>
    </source>
</reference>
<dbReference type="SUPFAM" id="SSF53822">
    <property type="entry name" value="Periplasmic binding protein-like I"/>
    <property type="match status" value="1"/>
</dbReference>
<comment type="caution">
    <text evidence="1">The sequence shown here is derived from an EMBL/GenBank/DDBJ whole genome shotgun (WGS) entry which is preliminary data.</text>
</comment>
<dbReference type="STRING" id="2138.SMSRO_v1c05280"/>
<dbReference type="OrthoDB" id="9775433at2"/>
<evidence type="ECO:0000313" key="4">
    <source>
        <dbReference type="Proteomes" id="UP000274545"/>
    </source>
</evidence>
<dbReference type="RefSeq" id="WP_040092957.1">
    <property type="nucleotide sequence ID" value="NZ_CM020866.1"/>
</dbReference>
<dbReference type="InterPro" id="IPR028082">
    <property type="entry name" value="Peripla_BP_I"/>
</dbReference>
<dbReference type="Gene3D" id="3.40.50.2300">
    <property type="match status" value="2"/>
</dbReference>
<name>A0A2P6FBD8_9MOLU</name>
<dbReference type="InterPro" id="IPR010982">
    <property type="entry name" value="Lambda_DNA-bd_dom_sf"/>
</dbReference>